<dbReference type="PANTHER" id="PTHR30582:SF24">
    <property type="entry name" value="L,D-TRANSPEPTIDASE ERFK_SRFK-RELATED"/>
    <property type="match status" value="1"/>
</dbReference>
<keyword evidence="13" id="KW-1185">Reference proteome</keyword>
<sequence>MDKVSFLQEKSTFHMKYPDQSDLSFYRWYTEQHPDEAIGWYHLGREREARGEPEAALAALRQALHAKPGAYYNEAREAYQALIRKRREEDSRKRIRRVLASLLFLYSLFVISPGPLTEPAKSTASTAAQVSPPVAASRPHVEVIAVPANLYSAQLEKQVRQYVENRRPSLTQPYSVIVVPEVAGAPLFTPLLYYQPRSVLGIIRYHPVNRTILSQKWFPRPGTYEQDPLLQPARIALAQEQLVTEHILTLRNALYRYYQQKGQLPVNLSHLAGAYPGNYLSQIPAPPAALGMKSYLYRPDLFRPEAAWDSIREVVPLVGYPEPLVPMEPLQIWLSESTHTMRLMSGSQIVRSYPVGIGKDGSTPEGYYTILQKINHPRGHDNIYGTRGMVFQSSGYAIHGTNHPESIGSSVSLGCIRMYNAAVEELYSFVSLGTEVIASDAPAPALPWSNPAPFVLEARPQEETPQIVYRWLH</sequence>
<evidence type="ECO:0000259" key="11">
    <source>
        <dbReference type="PROSITE" id="PS52029"/>
    </source>
</evidence>
<dbReference type="GO" id="GO:0005576">
    <property type="term" value="C:extracellular region"/>
    <property type="evidence" value="ECO:0007669"/>
    <property type="project" value="TreeGrafter"/>
</dbReference>
<dbReference type="PANTHER" id="PTHR30582">
    <property type="entry name" value="L,D-TRANSPEPTIDASE"/>
    <property type="match status" value="1"/>
</dbReference>
<dbReference type="STRING" id="1884381.SAMN05518846_10788"/>
<organism evidence="12 13">
    <name type="scientific">Brevibacillus centrosporus</name>
    <dbReference type="NCBI Taxonomy" id="54910"/>
    <lineage>
        <taxon>Bacteria</taxon>
        <taxon>Bacillati</taxon>
        <taxon>Bacillota</taxon>
        <taxon>Bacilli</taxon>
        <taxon>Bacillales</taxon>
        <taxon>Paenibacillaceae</taxon>
        <taxon>Brevibacillus</taxon>
    </lineage>
</organism>
<evidence type="ECO:0000256" key="3">
    <source>
        <dbReference type="ARBA" id="ARBA00022676"/>
    </source>
</evidence>
<dbReference type="InterPro" id="IPR038063">
    <property type="entry name" value="Transpep_catalytic_dom"/>
</dbReference>
<comment type="similarity">
    <text evidence="2">Belongs to the YkuD family.</text>
</comment>
<reference evidence="13" key="1">
    <citation type="submission" date="2016-10" db="EMBL/GenBank/DDBJ databases">
        <authorList>
            <person name="Varghese N."/>
            <person name="Submissions S."/>
        </authorList>
    </citation>
    <scope>NUCLEOTIDE SEQUENCE [LARGE SCALE GENOMIC DNA]</scope>
    <source>
        <strain evidence="13">OK042</strain>
    </source>
</reference>
<evidence type="ECO:0000256" key="5">
    <source>
        <dbReference type="ARBA" id="ARBA00022801"/>
    </source>
</evidence>
<dbReference type="GO" id="GO:0018104">
    <property type="term" value="P:peptidoglycan-protein cross-linking"/>
    <property type="evidence" value="ECO:0007669"/>
    <property type="project" value="TreeGrafter"/>
</dbReference>
<keyword evidence="6 10" id="KW-0133">Cell shape</keyword>
<keyword evidence="9" id="KW-0802">TPR repeat</keyword>
<evidence type="ECO:0000256" key="1">
    <source>
        <dbReference type="ARBA" id="ARBA00004752"/>
    </source>
</evidence>
<gene>
    <name evidence="12" type="ORF">SAMN05518846_10788</name>
</gene>
<feature type="active site" description="Proton donor/acceptor" evidence="10">
    <location>
        <position position="399"/>
    </location>
</feature>
<keyword evidence="4" id="KW-0808">Transferase</keyword>
<dbReference type="Gene3D" id="1.25.40.10">
    <property type="entry name" value="Tetratricopeptide repeat domain"/>
    <property type="match status" value="1"/>
</dbReference>
<keyword evidence="8 10" id="KW-0961">Cell wall biogenesis/degradation</keyword>
<dbReference type="GO" id="GO:0008360">
    <property type="term" value="P:regulation of cell shape"/>
    <property type="evidence" value="ECO:0007669"/>
    <property type="project" value="UniProtKB-UniRule"/>
</dbReference>
<dbReference type="AlphaFoldDB" id="A0A1I3VQM2"/>
<feature type="active site" description="Nucleophile" evidence="10">
    <location>
        <position position="415"/>
    </location>
</feature>
<dbReference type="InterPro" id="IPR019734">
    <property type="entry name" value="TPR_rpt"/>
</dbReference>
<evidence type="ECO:0000256" key="9">
    <source>
        <dbReference type="PROSITE-ProRule" id="PRU00339"/>
    </source>
</evidence>
<dbReference type="InterPro" id="IPR011990">
    <property type="entry name" value="TPR-like_helical_dom_sf"/>
</dbReference>
<evidence type="ECO:0000256" key="2">
    <source>
        <dbReference type="ARBA" id="ARBA00005992"/>
    </source>
</evidence>
<dbReference type="UniPathway" id="UPA00219"/>
<comment type="pathway">
    <text evidence="1 10">Cell wall biogenesis; peptidoglycan biosynthesis.</text>
</comment>
<accession>A0A1I3VQM2</accession>
<dbReference type="GO" id="GO:0071972">
    <property type="term" value="F:peptidoglycan L,D-transpeptidase activity"/>
    <property type="evidence" value="ECO:0007669"/>
    <property type="project" value="TreeGrafter"/>
</dbReference>
<dbReference type="PROSITE" id="PS50005">
    <property type="entry name" value="TPR"/>
    <property type="match status" value="1"/>
</dbReference>
<dbReference type="Proteomes" id="UP000198915">
    <property type="component" value="Unassembled WGS sequence"/>
</dbReference>
<dbReference type="PROSITE" id="PS52029">
    <property type="entry name" value="LD_TPASE"/>
    <property type="match status" value="1"/>
</dbReference>
<evidence type="ECO:0000256" key="10">
    <source>
        <dbReference type="PROSITE-ProRule" id="PRU01373"/>
    </source>
</evidence>
<evidence type="ECO:0000313" key="13">
    <source>
        <dbReference type="Proteomes" id="UP000198915"/>
    </source>
</evidence>
<keyword evidence="5" id="KW-0378">Hydrolase</keyword>
<dbReference type="SUPFAM" id="SSF48452">
    <property type="entry name" value="TPR-like"/>
    <property type="match status" value="1"/>
</dbReference>
<dbReference type="InterPro" id="IPR050979">
    <property type="entry name" value="LD-transpeptidase"/>
</dbReference>
<proteinExistence type="inferred from homology"/>
<evidence type="ECO:0000256" key="4">
    <source>
        <dbReference type="ARBA" id="ARBA00022679"/>
    </source>
</evidence>
<dbReference type="CDD" id="cd16913">
    <property type="entry name" value="YkuD_like"/>
    <property type="match status" value="1"/>
</dbReference>
<dbReference type="SUPFAM" id="SSF141523">
    <property type="entry name" value="L,D-transpeptidase catalytic domain-like"/>
    <property type="match status" value="1"/>
</dbReference>
<protein>
    <submittedName>
        <fullName evidence="12">L,D-transpeptidase catalytic domain</fullName>
    </submittedName>
</protein>
<evidence type="ECO:0000256" key="7">
    <source>
        <dbReference type="ARBA" id="ARBA00022984"/>
    </source>
</evidence>
<evidence type="ECO:0000256" key="6">
    <source>
        <dbReference type="ARBA" id="ARBA00022960"/>
    </source>
</evidence>
<keyword evidence="7 10" id="KW-0573">Peptidoglycan synthesis</keyword>
<dbReference type="Gene3D" id="2.40.440.10">
    <property type="entry name" value="L,D-transpeptidase catalytic domain-like"/>
    <property type="match status" value="1"/>
</dbReference>
<evidence type="ECO:0000256" key="8">
    <source>
        <dbReference type="ARBA" id="ARBA00023316"/>
    </source>
</evidence>
<dbReference type="InterPro" id="IPR005490">
    <property type="entry name" value="LD_TPept_cat_dom"/>
</dbReference>
<name>A0A1I3VQM2_9BACL</name>
<feature type="repeat" description="TPR" evidence="9">
    <location>
        <begin position="37"/>
        <end position="70"/>
    </location>
</feature>
<evidence type="ECO:0000313" key="12">
    <source>
        <dbReference type="EMBL" id="SFJ96461.1"/>
    </source>
</evidence>
<dbReference type="GO" id="GO:0071555">
    <property type="term" value="P:cell wall organization"/>
    <property type="evidence" value="ECO:0007669"/>
    <property type="project" value="UniProtKB-UniRule"/>
</dbReference>
<dbReference type="RefSeq" id="WP_092268583.1">
    <property type="nucleotide sequence ID" value="NZ_FORT01000007.1"/>
</dbReference>
<feature type="domain" description="L,D-TPase catalytic" evidence="11">
    <location>
        <begin position="330"/>
        <end position="439"/>
    </location>
</feature>
<dbReference type="GO" id="GO:0016757">
    <property type="term" value="F:glycosyltransferase activity"/>
    <property type="evidence" value="ECO:0007669"/>
    <property type="project" value="UniProtKB-KW"/>
</dbReference>
<dbReference type="Pfam" id="PF03734">
    <property type="entry name" value="YkuD"/>
    <property type="match status" value="1"/>
</dbReference>
<dbReference type="EMBL" id="FORT01000007">
    <property type="protein sequence ID" value="SFJ96461.1"/>
    <property type="molecule type" value="Genomic_DNA"/>
</dbReference>
<keyword evidence="3" id="KW-0328">Glycosyltransferase</keyword>